<dbReference type="EMBL" id="CP014205">
    <property type="protein sequence ID" value="AMQ85562.1"/>
    <property type="molecule type" value="Genomic_DNA"/>
</dbReference>
<dbReference type="Gene3D" id="3.40.605.10">
    <property type="entry name" value="Aldehyde Dehydrogenase, Chain A, domain 1"/>
    <property type="match status" value="1"/>
</dbReference>
<accession>A0ABM5ZPB7</accession>
<feature type="domain" description="Aldehyde dehydrogenase" evidence="5">
    <location>
        <begin position="23"/>
        <end position="487"/>
    </location>
</feature>
<reference evidence="6" key="1">
    <citation type="submission" date="2017-12" db="EMBL/GenBank/DDBJ databases">
        <title>Pseudomonas sp. MS586 complete sequence.</title>
        <authorList>
            <person name="Lu S."/>
            <person name="Deng P."/>
        </authorList>
    </citation>
    <scope>NUCLEOTIDE SEQUENCE</scope>
    <source>
        <strain evidence="6">MS586</strain>
    </source>
</reference>
<dbReference type="InterPro" id="IPR016163">
    <property type="entry name" value="Ald_DH_C"/>
</dbReference>
<dbReference type="InterPro" id="IPR016160">
    <property type="entry name" value="Ald_DH_CS_CYS"/>
</dbReference>
<evidence type="ECO:0000259" key="5">
    <source>
        <dbReference type="Pfam" id="PF00171"/>
    </source>
</evidence>
<evidence type="ECO:0000256" key="3">
    <source>
        <dbReference type="ARBA" id="ARBA00023002"/>
    </source>
</evidence>
<name>A0ABM5ZPB7_9PSED</name>
<dbReference type="InterPro" id="IPR016161">
    <property type="entry name" value="Ald_DH/histidinol_DH"/>
</dbReference>
<evidence type="ECO:0000313" key="6">
    <source>
        <dbReference type="EMBL" id="AMQ85562.1"/>
    </source>
</evidence>
<dbReference type="NCBIfam" id="TIGR01722">
    <property type="entry name" value="MMSDH"/>
    <property type="match status" value="1"/>
</dbReference>
<dbReference type="PANTHER" id="PTHR43866:SF3">
    <property type="entry name" value="METHYLMALONATE-SEMIALDEHYDE DEHYDROGENASE [ACYLATING], MITOCHONDRIAL"/>
    <property type="match status" value="1"/>
</dbReference>
<evidence type="ECO:0000256" key="2">
    <source>
        <dbReference type="ARBA" id="ARBA00013048"/>
    </source>
</evidence>
<dbReference type="EC" id="1.2.1.27" evidence="2"/>
<dbReference type="InterPro" id="IPR015590">
    <property type="entry name" value="Aldehyde_DH_dom"/>
</dbReference>
<dbReference type="InterPro" id="IPR016162">
    <property type="entry name" value="Ald_DH_N"/>
</dbReference>
<dbReference type="Pfam" id="PF00171">
    <property type="entry name" value="Aldedh"/>
    <property type="match status" value="1"/>
</dbReference>
<dbReference type="InterPro" id="IPR010061">
    <property type="entry name" value="MeMal-semiAld_DH"/>
</dbReference>
<dbReference type="Proteomes" id="UP000075187">
    <property type="component" value="Chromosome"/>
</dbReference>
<keyword evidence="4" id="KW-0520">NAD</keyword>
<organism evidence="6 7">
    <name type="scientific">Pseudomonas glycinae</name>
    <dbReference type="NCBI Taxonomy" id="1785145"/>
    <lineage>
        <taxon>Bacteria</taxon>
        <taxon>Pseudomonadati</taxon>
        <taxon>Pseudomonadota</taxon>
        <taxon>Gammaproteobacteria</taxon>
        <taxon>Pseudomonadales</taxon>
        <taxon>Pseudomonadaceae</taxon>
        <taxon>Pseudomonas</taxon>
    </lineage>
</organism>
<keyword evidence="3" id="KW-0560">Oxidoreductase</keyword>
<dbReference type="PROSITE" id="PS00070">
    <property type="entry name" value="ALDEHYDE_DEHYDR_CYS"/>
    <property type="match status" value="1"/>
</dbReference>
<comment type="similarity">
    <text evidence="1">Belongs to the aldehyde dehydrogenase family.</text>
</comment>
<dbReference type="RefSeq" id="WP_011332335.1">
    <property type="nucleotide sequence ID" value="NZ_BQIG01000003.1"/>
</dbReference>
<dbReference type="PANTHER" id="PTHR43866">
    <property type="entry name" value="MALONATE-SEMIALDEHYDE DEHYDROGENASE"/>
    <property type="match status" value="1"/>
</dbReference>
<protein>
    <recommendedName>
        <fullName evidence="2">methylmalonate-semialdehyde dehydrogenase (CoA acylating)</fullName>
        <ecNumber evidence="2">1.2.1.27</ecNumber>
    </recommendedName>
</protein>
<evidence type="ECO:0000256" key="1">
    <source>
        <dbReference type="ARBA" id="ARBA00009986"/>
    </source>
</evidence>
<dbReference type="Gene3D" id="3.40.309.10">
    <property type="entry name" value="Aldehyde Dehydrogenase, Chain A, domain 2"/>
    <property type="match status" value="1"/>
</dbReference>
<gene>
    <name evidence="6" type="primary">mmsA</name>
    <name evidence="6" type="ORF">AWU82_20330</name>
</gene>
<sequence length="508" mass="54031">MNASLTPNETTIQKVKLLIDGEWVESQTTEWHDIVNPATQQVLAKVPFATAAEVDAAVSAAQRAFQTWKLTPIGARMRIMLKLQALIREHSKRIAVVLSAEQGKTIADAEGDIFRGLEVVEHACSIGSLQMGEFAENVAGGVDTYTLRQPIGVCAGITPFNFPAMIPLWMFPMAIACGNTFVLKPSEQDPLSTMLLVELAIEAGIPAGVLNVVHGGKDVVDGLCTHKDIKAVSFVGSTAVGTHVYDLAGKHGKRVQSMMGAKNHAVVLPDANREQALNALVGAGFGAAGQRCMATSVVVLVGAAKQWLPDLKALAQKLKVNAGNEPGTDVGPVISKKAKARILDLIESGIKEGAKLELDGRDISVPGYEKGNFVGPTLFSGVTTDMQIYTQEIFGPVLVVLEVDTLDQAIALVNANPFGNGTGLFTQSGAAARKFQTEIDVGQVGINIPIPVPVPFFSFTGSRGSKLGDLGPYGKQVVQFYTQTKTVTARWFDDDSVNDGVNTTINLR</sequence>
<dbReference type="CDD" id="cd07085">
    <property type="entry name" value="ALDH_F6_MMSDH"/>
    <property type="match status" value="1"/>
</dbReference>
<evidence type="ECO:0000256" key="4">
    <source>
        <dbReference type="ARBA" id="ARBA00023027"/>
    </source>
</evidence>
<dbReference type="SUPFAM" id="SSF53720">
    <property type="entry name" value="ALDH-like"/>
    <property type="match status" value="1"/>
</dbReference>
<evidence type="ECO:0000313" key="7">
    <source>
        <dbReference type="Proteomes" id="UP000075187"/>
    </source>
</evidence>
<keyword evidence="7" id="KW-1185">Reference proteome</keyword>
<proteinExistence type="inferred from homology"/>